<protein>
    <submittedName>
        <fullName evidence="1">Uncharacterized protein</fullName>
    </submittedName>
</protein>
<accession>A0A645DD77</accession>
<dbReference type="AlphaFoldDB" id="A0A645DD77"/>
<proteinExistence type="predicted"/>
<reference evidence="1" key="1">
    <citation type="submission" date="2019-08" db="EMBL/GenBank/DDBJ databases">
        <authorList>
            <person name="Kucharzyk K."/>
            <person name="Murdoch R.W."/>
            <person name="Higgins S."/>
            <person name="Loffler F."/>
        </authorList>
    </citation>
    <scope>NUCLEOTIDE SEQUENCE</scope>
</reference>
<gene>
    <name evidence="1" type="ORF">SDC9_133601</name>
</gene>
<dbReference type="EMBL" id="VSSQ01034536">
    <property type="protein sequence ID" value="MPM86512.1"/>
    <property type="molecule type" value="Genomic_DNA"/>
</dbReference>
<sequence length="247" mass="26983">MEGLLDSRFLFRCDGGGFTCRPLASQLLLPLLRLCAGCHALGQINLLVGGQQRHLADFLEVHPHRVINGEVPHQRVGVHQLLFLHIGDLLCCRTVVGQLRKNILVGADINVQGLQGIVELIHLVTLQVQVVQRLRQLTGVQLALSLSLIQQLPQLFIAGQPCGGGQCSHLLVIQPEDAGFLCLLVGHDGGRLAGDLLTILSGFSRFFRLGLRLGGKQGVGLLLQQFLPSQFFLLSHVAFLRCFFSDL</sequence>
<comment type="caution">
    <text evidence="1">The sequence shown here is derived from an EMBL/GenBank/DDBJ whole genome shotgun (WGS) entry which is preliminary data.</text>
</comment>
<name>A0A645DD77_9ZZZZ</name>
<organism evidence="1">
    <name type="scientific">bioreactor metagenome</name>
    <dbReference type="NCBI Taxonomy" id="1076179"/>
    <lineage>
        <taxon>unclassified sequences</taxon>
        <taxon>metagenomes</taxon>
        <taxon>ecological metagenomes</taxon>
    </lineage>
</organism>
<evidence type="ECO:0000313" key="1">
    <source>
        <dbReference type="EMBL" id="MPM86512.1"/>
    </source>
</evidence>